<name>A0ABX2JR00_9SPHN</name>
<proteinExistence type="predicted"/>
<protein>
    <submittedName>
        <fullName evidence="1">Uncharacterized protein</fullName>
    </submittedName>
</protein>
<dbReference type="RefSeq" id="WP_174195336.1">
    <property type="nucleotide sequence ID" value="NZ_JABULH010000023.1"/>
</dbReference>
<accession>A0ABX2JR00</accession>
<organism evidence="1 2">
    <name type="scientific">Sphingomonas hominis</name>
    <dbReference type="NCBI Taxonomy" id="2741495"/>
    <lineage>
        <taxon>Bacteria</taxon>
        <taxon>Pseudomonadati</taxon>
        <taxon>Pseudomonadota</taxon>
        <taxon>Alphaproteobacteria</taxon>
        <taxon>Sphingomonadales</taxon>
        <taxon>Sphingomonadaceae</taxon>
        <taxon>Sphingomonas</taxon>
    </lineage>
</organism>
<keyword evidence="2" id="KW-1185">Reference proteome</keyword>
<sequence length="220" mass="23913">MHKSRSAVKTAESLCYPVSFAAATANPAKPIPATTITAAPDRRNKAPARVRFGLQGLARNRDPLHPSAQLDNRRLHAAVAEEFGREMARISSAALQQDQVTADRLRIVGREIENLTANILTGVLSPTLVKLLLDREVEKANIEAMLAAEVTATPIATILPHPDLLWLFKQKVEKLCDTLNDDTSHGEVGEILSTLIESVTIYPEGGNHPLKTAGWVSFCP</sequence>
<comment type="caution">
    <text evidence="1">The sequence shown here is derived from an EMBL/GenBank/DDBJ whole genome shotgun (WGS) entry which is preliminary data.</text>
</comment>
<evidence type="ECO:0000313" key="2">
    <source>
        <dbReference type="Proteomes" id="UP000621447"/>
    </source>
</evidence>
<reference evidence="1 2" key="1">
    <citation type="submission" date="2020-06" db="EMBL/GenBank/DDBJ databases">
        <title>Sphingomonas hominis sp. nov., a member of the Sphingomonas, isolated from the hair of a 22-year-old girl.</title>
        <authorList>
            <person name="Zhang D.-F."/>
            <person name="Cui X.-W."/>
        </authorList>
    </citation>
    <scope>NUCLEOTIDE SEQUENCE [LARGE SCALE GENOMIC DNA]</scope>
    <source>
        <strain evidence="1 2">HHU CXW</strain>
    </source>
</reference>
<dbReference type="EMBL" id="JABULH010000023">
    <property type="protein sequence ID" value="NTS66857.1"/>
    <property type="molecule type" value="Genomic_DNA"/>
</dbReference>
<gene>
    <name evidence="1" type="ORF">HRV97_17115</name>
</gene>
<dbReference type="Proteomes" id="UP000621447">
    <property type="component" value="Unassembled WGS sequence"/>
</dbReference>
<evidence type="ECO:0000313" key="1">
    <source>
        <dbReference type="EMBL" id="NTS66857.1"/>
    </source>
</evidence>